<keyword evidence="2" id="KW-1185">Reference proteome</keyword>
<dbReference type="PANTHER" id="PTHR37310">
    <property type="entry name" value="CYTOPLASMIC PROTEIN-RELATED"/>
    <property type="match status" value="1"/>
</dbReference>
<protein>
    <submittedName>
        <fullName evidence="1">Ferredoxin</fullName>
    </submittedName>
</protein>
<evidence type="ECO:0000313" key="1">
    <source>
        <dbReference type="EMBL" id="GHH72801.1"/>
    </source>
</evidence>
<dbReference type="Pfam" id="PF03860">
    <property type="entry name" value="Csp"/>
    <property type="match status" value="1"/>
</dbReference>
<gene>
    <name evidence="1" type="ORF">GCM10018793_10400</name>
</gene>
<dbReference type="Gene3D" id="1.20.1270.360">
    <property type="match status" value="1"/>
</dbReference>
<dbReference type="EMBL" id="BNCD01000002">
    <property type="protein sequence ID" value="GHH72801.1"/>
    <property type="molecule type" value="Genomic_DNA"/>
</dbReference>
<dbReference type="RefSeq" id="WP_189929665.1">
    <property type="nucleotide sequence ID" value="NZ_BNCD01000002.1"/>
</dbReference>
<evidence type="ECO:0000313" key="2">
    <source>
        <dbReference type="Proteomes" id="UP000603708"/>
    </source>
</evidence>
<name>A0A919FUZ3_9ACTN</name>
<sequence>MTSTAWHAEDRQDLVAFLEEGFACAQACADCARVCAGRVSFAGPGDAAVGHEMRRQAVLCTEVCDATCAMLSEQAHQDEYGMRIQVEWCRAMCMECAHACDAHPGAEECAAACRACARACTDFLAILG</sequence>
<reference evidence="1" key="2">
    <citation type="submission" date="2020-09" db="EMBL/GenBank/DDBJ databases">
        <authorList>
            <person name="Sun Q."/>
            <person name="Ohkuma M."/>
        </authorList>
    </citation>
    <scope>NUCLEOTIDE SEQUENCE</scope>
    <source>
        <strain evidence="1">JCM 5069</strain>
    </source>
</reference>
<dbReference type="AlphaFoldDB" id="A0A919FUZ3"/>
<organism evidence="1 2">
    <name type="scientific">Streptomyces sulfonofaciens</name>
    <dbReference type="NCBI Taxonomy" id="68272"/>
    <lineage>
        <taxon>Bacteria</taxon>
        <taxon>Bacillati</taxon>
        <taxon>Actinomycetota</taxon>
        <taxon>Actinomycetes</taxon>
        <taxon>Kitasatosporales</taxon>
        <taxon>Streptomycetaceae</taxon>
        <taxon>Streptomyces</taxon>
    </lineage>
</organism>
<comment type="caution">
    <text evidence="1">The sequence shown here is derived from an EMBL/GenBank/DDBJ whole genome shotgun (WGS) entry which is preliminary data.</text>
</comment>
<accession>A0A919FUZ3</accession>
<dbReference type="PANTHER" id="PTHR37310:SF1">
    <property type="entry name" value="CYTOPLASMIC PROTEIN"/>
    <property type="match status" value="1"/>
</dbReference>
<reference evidence="1" key="1">
    <citation type="journal article" date="2014" name="Int. J. Syst. Evol. Microbiol.">
        <title>Complete genome sequence of Corynebacterium casei LMG S-19264T (=DSM 44701T), isolated from a smear-ripened cheese.</title>
        <authorList>
            <consortium name="US DOE Joint Genome Institute (JGI-PGF)"/>
            <person name="Walter F."/>
            <person name="Albersmeier A."/>
            <person name="Kalinowski J."/>
            <person name="Ruckert C."/>
        </authorList>
    </citation>
    <scope>NUCLEOTIDE SEQUENCE</scope>
    <source>
        <strain evidence="1">JCM 5069</strain>
    </source>
</reference>
<proteinExistence type="predicted"/>
<dbReference type="InterPro" id="IPR005560">
    <property type="entry name" value="Csp_YhjQ"/>
</dbReference>
<dbReference type="Proteomes" id="UP000603708">
    <property type="component" value="Unassembled WGS sequence"/>
</dbReference>